<reference evidence="2 3" key="1">
    <citation type="submission" date="2019-04" db="EMBL/GenBank/DDBJ databases">
        <title>Lampropedia sp YIM MLB12 draf genome.</title>
        <authorList>
            <person name="Wang Y.-X."/>
        </authorList>
    </citation>
    <scope>NUCLEOTIDE SEQUENCE [LARGE SCALE GENOMIC DNA]</scope>
    <source>
        <strain evidence="2 3">YIM MLB12</strain>
    </source>
</reference>
<sequence length="370" mass="40506">MFLLLRLFCIGISVLAAMVWWQKAQMQVWATARIDPLPEVRQMVERQELAQADQYLDFFMEYDYVKHNPQAQQLQQHIKDTRSSYLYQLKSIGQGLALGQSDEDLGQIAAVVSDLMVVGDLRDLGVQGWRWANDEATDPVLIALASIGVAATAAQIGGAAATVPTAGASTAVTVSASTVKTATTTLKSMRRLNKLPNWLSTSLVSTAQQMRRQRSLAGMQEAQAMLNNVATLSQVPGGARLLARTHDAASLASAARFARIHGKNTLALERISGKNLNQTMQLSQQYGAQAVELAATYGQRGLQILQRTGATNFIKYSARASKIAYKGDAARLLLRWMSALPNALLALLTIPGLLALWPRRRKKRYSVRAQ</sequence>
<comment type="caution">
    <text evidence="2">The sequence shown here is derived from an EMBL/GenBank/DDBJ whole genome shotgun (WGS) entry which is preliminary data.</text>
</comment>
<protein>
    <submittedName>
        <fullName evidence="2">Uncharacterized protein</fullName>
    </submittedName>
</protein>
<dbReference type="Proteomes" id="UP000306236">
    <property type="component" value="Unassembled WGS sequence"/>
</dbReference>
<evidence type="ECO:0000313" key="2">
    <source>
        <dbReference type="EMBL" id="THJ35627.1"/>
    </source>
</evidence>
<keyword evidence="1" id="KW-0812">Transmembrane</keyword>
<keyword evidence="1" id="KW-0472">Membrane</keyword>
<evidence type="ECO:0000313" key="3">
    <source>
        <dbReference type="Proteomes" id="UP000306236"/>
    </source>
</evidence>
<name>A0A4S5BS47_9BURK</name>
<dbReference type="AlphaFoldDB" id="A0A4S5BS47"/>
<feature type="transmembrane region" description="Helical" evidence="1">
    <location>
        <begin position="336"/>
        <end position="357"/>
    </location>
</feature>
<keyword evidence="3" id="KW-1185">Reference proteome</keyword>
<organism evidence="2 3">
    <name type="scientific">Lampropedia aestuarii</name>
    <dbReference type="NCBI Taxonomy" id="2562762"/>
    <lineage>
        <taxon>Bacteria</taxon>
        <taxon>Pseudomonadati</taxon>
        <taxon>Pseudomonadota</taxon>
        <taxon>Betaproteobacteria</taxon>
        <taxon>Burkholderiales</taxon>
        <taxon>Comamonadaceae</taxon>
        <taxon>Lampropedia</taxon>
    </lineage>
</organism>
<dbReference type="OrthoDB" id="8895063at2"/>
<accession>A0A4S5BS47</accession>
<dbReference type="EMBL" id="SSWX01000003">
    <property type="protein sequence ID" value="THJ35627.1"/>
    <property type="molecule type" value="Genomic_DNA"/>
</dbReference>
<evidence type="ECO:0000256" key="1">
    <source>
        <dbReference type="SAM" id="Phobius"/>
    </source>
</evidence>
<keyword evidence="1" id="KW-1133">Transmembrane helix</keyword>
<proteinExistence type="predicted"/>
<dbReference type="RefSeq" id="WP_136405226.1">
    <property type="nucleotide sequence ID" value="NZ_SSWX01000003.1"/>
</dbReference>
<gene>
    <name evidence="2" type="ORF">E8K88_03305</name>
</gene>